<evidence type="ECO:0000256" key="3">
    <source>
        <dbReference type="ARBA" id="ARBA00022475"/>
    </source>
</evidence>
<reference evidence="9 10" key="1">
    <citation type="journal article" date="2015" name="Nat. Commun.">
        <title>Production of butyrate from lysine and the Amadori product fructoselysine by a human gut commensal.</title>
        <authorList>
            <person name="Bui T.P."/>
            <person name="Ritari J."/>
            <person name="Boeren S."/>
            <person name="de Waard P."/>
            <person name="Plugge C.M."/>
            <person name="de Vos W.M."/>
        </authorList>
    </citation>
    <scope>NUCLEOTIDE SEQUENCE [LARGE SCALE GENOMIC DNA]</scope>
    <source>
        <strain evidence="9 10">AF211</strain>
    </source>
</reference>
<dbReference type="Pfam" id="PF05977">
    <property type="entry name" value="MFS_3"/>
    <property type="match status" value="1"/>
</dbReference>
<proteinExistence type="predicted"/>
<dbReference type="eggNOG" id="COG0477">
    <property type="taxonomic scope" value="Bacteria"/>
</dbReference>
<dbReference type="GO" id="GO:0022857">
    <property type="term" value="F:transmembrane transporter activity"/>
    <property type="evidence" value="ECO:0007669"/>
    <property type="project" value="InterPro"/>
</dbReference>
<evidence type="ECO:0000256" key="5">
    <source>
        <dbReference type="ARBA" id="ARBA00022989"/>
    </source>
</evidence>
<dbReference type="AlphaFoldDB" id="A0A0S2W122"/>
<feature type="transmembrane region" description="Helical" evidence="7">
    <location>
        <begin position="289"/>
        <end position="309"/>
    </location>
</feature>
<dbReference type="Gene3D" id="1.20.1250.20">
    <property type="entry name" value="MFS general substrate transporter like domains"/>
    <property type="match status" value="1"/>
</dbReference>
<feature type="transmembrane region" description="Helical" evidence="7">
    <location>
        <begin position="346"/>
        <end position="369"/>
    </location>
</feature>
<keyword evidence="6 7" id="KW-0472">Membrane</keyword>
<dbReference type="RefSeq" id="WP_058117071.1">
    <property type="nucleotide sequence ID" value="NZ_CALICV010000004.1"/>
</dbReference>
<dbReference type="PATRIC" id="fig|1297617.4.peg.650"/>
<keyword evidence="2" id="KW-0813">Transport</keyword>
<evidence type="ECO:0000256" key="6">
    <source>
        <dbReference type="ARBA" id="ARBA00023136"/>
    </source>
</evidence>
<evidence type="ECO:0000256" key="1">
    <source>
        <dbReference type="ARBA" id="ARBA00004651"/>
    </source>
</evidence>
<dbReference type="EMBL" id="CP011307">
    <property type="protein sequence ID" value="ALP93037.1"/>
    <property type="molecule type" value="Genomic_DNA"/>
</dbReference>
<dbReference type="PROSITE" id="PS50850">
    <property type="entry name" value="MFS"/>
    <property type="match status" value="1"/>
</dbReference>
<dbReference type="PANTHER" id="PTHR23513:SF11">
    <property type="entry name" value="STAPHYLOFERRIN A TRANSPORTER"/>
    <property type="match status" value="1"/>
</dbReference>
<keyword evidence="5 7" id="KW-1133">Transmembrane helix</keyword>
<protein>
    <submittedName>
        <fullName evidence="9">Macrolide-efflux protein</fullName>
    </submittedName>
</protein>
<feature type="domain" description="Major facilitator superfamily (MFS) profile" evidence="8">
    <location>
        <begin position="219"/>
        <end position="415"/>
    </location>
</feature>
<dbReference type="GO" id="GO:0005886">
    <property type="term" value="C:plasma membrane"/>
    <property type="evidence" value="ECO:0007669"/>
    <property type="project" value="UniProtKB-SubCell"/>
</dbReference>
<feature type="transmembrane region" description="Helical" evidence="7">
    <location>
        <begin position="155"/>
        <end position="186"/>
    </location>
</feature>
<sequence>MRTQWKRQFATLWVGQAVSILTSSISQYALIWHLTAQTGSAAVLSLAAVAALLPQGILSLFTGAVADRFDRRKIMAVADGAIGLVSLALVGVGLLLGDLPVTAIMVTLALRSVGSAFHSPCLQAVTPLIVPREMLGKCAGWSQGVQTVSLLLSPALAAVLFAAVPLPLIIALDAMGAVFAIGFLLLARLPALRATGEEAPFRLLDDCRAGCAVLRSKKWLWQLCLICGLFSLAVVPVSSLFPLVSMRYFGGTAVAASVVETAYSLGMLVGSFLLGLWGGTRNKMTTMTAAVFALGGCLLAMGCLPPAAFLSFVSLSLGMGLASPFFNSLLTALIQEKVEGEYLGRVLGIASAVMTLASPVGLGLTALFAEGVGLIRWFALAGGVTVLCGVLCLVLPAVRRCDLPQKREAPCREVS</sequence>
<keyword evidence="10" id="KW-1185">Reference proteome</keyword>
<evidence type="ECO:0000256" key="4">
    <source>
        <dbReference type="ARBA" id="ARBA00022692"/>
    </source>
</evidence>
<feature type="transmembrane region" description="Helical" evidence="7">
    <location>
        <begin position="315"/>
        <end position="334"/>
    </location>
</feature>
<feature type="transmembrane region" description="Helical" evidence="7">
    <location>
        <begin position="41"/>
        <end position="62"/>
    </location>
</feature>
<dbReference type="KEGG" id="ibu:IB211_00642"/>
<keyword evidence="3" id="KW-1003">Cell membrane</keyword>
<keyword evidence="4 7" id="KW-0812">Transmembrane</keyword>
<feature type="transmembrane region" description="Helical" evidence="7">
    <location>
        <begin position="12"/>
        <end position="35"/>
    </location>
</feature>
<reference evidence="10" key="2">
    <citation type="submission" date="2015-04" db="EMBL/GenBank/DDBJ databases">
        <title>A butyrogenic pathway from the amino acid lysine in a human gut commensal.</title>
        <authorList>
            <person name="de Vos W.M."/>
            <person name="Bui N.T.P."/>
            <person name="Plugge C.M."/>
            <person name="Ritari J."/>
        </authorList>
    </citation>
    <scope>NUCLEOTIDE SEQUENCE [LARGE SCALE GENOMIC DNA]</scope>
    <source>
        <strain evidence="10">AF211</strain>
    </source>
</reference>
<evidence type="ECO:0000259" key="8">
    <source>
        <dbReference type="PROSITE" id="PS50850"/>
    </source>
</evidence>
<dbReference type="STRING" id="1297617.IB211_00642"/>
<feature type="transmembrane region" description="Helical" evidence="7">
    <location>
        <begin position="253"/>
        <end position="277"/>
    </location>
</feature>
<feature type="transmembrane region" description="Helical" evidence="7">
    <location>
        <begin position="74"/>
        <end position="96"/>
    </location>
</feature>
<dbReference type="InterPro" id="IPR010290">
    <property type="entry name" value="TM_effector"/>
</dbReference>
<evidence type="ECO:0000256" key="2">
    <source>
        <dbReference type="ARBA" id="ARBA00022448"/>
    </source>
</evidence>
<dbReference type="CDD" id="cd06173">
    <property type="entry name" value="MFS_MefA_like"/>
    <property type="match status" value="1"/>
</dbReference>
<organism evidence="9 10">
    <name type="scientific">Intestinimonas butyriciproducens</name>
    <dbReference type="NCBI Taxonomy" id="1297617"/>
    <lineage>
        <taxon>Bacteria</taxon>
        <taxon>Bacillati</taxon>
        <taxon>Bacillota</taxon>
        <taxon>Clostridia</taxon>
        <taxon>Eubacteriales</taxon>
        <taxon>Intestinimonas</taxon>
    </lineage>
</organism>
<accession>A0A0S2W122</accession>
<dbReference type="InterPro" id="IPR020846">
    <property type="entry name" value="MFS_dom"/>
</dbReference>
<dbReference type="PANTHER" id="PTHR23513">
    <property type="entry name" value="INTEGRAL MEMBRANE EFFLUX PROTEIN-RELATED"/>
    <property type="match status" value="1"/>
</dbReference>
<comment type="subcellular location">
    <subcellularLocation>
        <location evidence="1">Cell membrane</location>
        <topology evidence="1">Multi-pass membrane protein</topology>
    </subcellularLocation>
</comment>
<dbReference type="SUPFAM" id="SSF103473">
    <property type="entry name" value="MFS general substrate transporter"/>
    <property type="match status" value="1"/>
</dbReference>
<gene>
    <name evidence="9" type="ORF">IB211_00642</name>
</gene>
<name>A0A0S2W122_9FIRM</name>
<dbReference type="Proteomes" id="UP000064844">
    <property type="component" value="Chromosome"/>
</dbReference>
<evidence type="ECO:0000313" key="9">
    <source>
        <dbReference type="EMBL" id="ALP93037.1"/>
    </source>
</evidence>
<evidence type="ECO:0000256" key="7">
    <source>
        <dbReference type="SAM" id="Phobius"/>
    </source>
</evidence>
<evidence type="ECO:0000313" key="10">
    <source>
        <dbReference type="Proteomes" id="UP000064844"/>
    </source>
</evidence>
<feature type="transmembrane region" description="Helical" evidence="7">
    <location>
        <begin position="375"/>
        <end position="398"/>
    </location>
</feature>
<dbReference type="InterPro" id="IPR036259">
    <property type="entry name" value="MFS_trans_sf"/>
</dbReference>
<feature type="transmembrane region" description="Helical" evidence="7">
    <location>
        <begin position="219"/>
        <end position="241"/>
    </location>
</feature>